<feature type="domain" description="Probable ATP-binding protein BrxC alpha-helical" evidence="3">
    <location>
        <begin position="912"/>
        <end position="1038"/>
    </location>
</feature>
<dbReference type="Pfam" id="PF25791">
    <property type="entry name" value="WHD_BREX_BrxC"/>
    <property type="match status" value="1"/>
</dbReference>
<feature type="region of interest" description="Disordered" evidence="1">
    <location>
        <begin position="1162"/>
        <end position="1219"/>
    </location>
</feature>
<dbReference type="OrthoDB" id="3201900at2"/>
<dbReference type="Pfam" id="PF25796">
    <property type="entry name" value="BREX_BrxC_4th"/>
    <property type="match status" value="1"/>
</dbReference>
<comment type="caution">
    <text evidence="5">The sequence shown here is derived from an EMBL/GenBank/DDBJ whole genome shotgun (WGS) entry which is preliminary data.</text>
</comment>
<evidence type="ECO:0000259" key="3">
    <source>
        <dbReference type="Pfam" id="PF25792"/>
    </source>
</evidence>
<evidence type="ECO:0000313" key="5">
    <source>
        <dbReference type="EMBL" id="KFI87081.1"/>
    </source>
</evidence>
<dbReference type="eggNOG" id="COG1293">
    <property type="taxonomic scope" value="Bacteria"/>
</dbReference>
<dbReference type="Pfam" id="PF25792">
    <property type="entry name" value="BREX_BrxC_helical"/>
    <property type="match status" value="1"/>
</dbReference>
<accession>A0A087CUY1</accession>
<dbReference type="InterPro" id="IPR058036">
    <property type="entry name" value="BREX_BrxC_4th"/>
</dbReference>
<dbReference type="AlphaFoldDB" id="A0A087CUY1"/>
<organism evidence="5 6">
    <name type="scientific">Bifidobacterium reuteri DSM 23975</name>
    <dbReference type="NCBI Taxonomy" id="1437610"/>
    <lineage>
        <taxon>Bacteria</taxon>
        <taxon>Bacillati</taxon>
        <taxon>Actinomycetota</taxon>
        <taxon>Actinomycetes</taxon>
        <taxon>Bifidobacteriales</taxon>
        <taxon>Bifidobacteriaceae</taxon>
        <taxon>Bifidobacterium</taxon>
    </lineage>
</organism>
<dbReference type="SUPFAM" id="SSF52540">
    <property type="entry name" value="P-loop containing nucleoside triphosphate hydrolases"/>
    <property type="match status" value="1"/>
</dbReference>
<dbReference type="InterPro" id="IPR047679">
    <property type="entry name" value="BREX_BrxC"/>
</dbReference>
<dbReference type="NCBIfam" id="NF033441">
    <property type="entry name" value="BREX_BrxC"/>
    <property type="match status" value="1"/>
</dbReference>
<feature type="compositionally biased region" description="Polar residues" evidence="1">
    <location>
        <begin position="1178"/>
        <end position="1187"/>
    </location>
</feature>
<dbReference type="EMBL" id="JGZK01000003">
    <property type="protein sequence ID" value="KFI87081.1"/>
    <property type="molecule type" value="Genomic_DNA"/>
</dbReference>
<protein>
    <submittedName>
        <fullName evidence="5">Putative ATP-binding protein</fullName>
    </submittedName>
</protein>
<evidence type="ECO:0000313" key="6">
    <source>
        <dbReference type="Proteomes" id="UP000028984"/>
    </source>
</evidence>
<dbReference type="InterPro" id="IPR058037">
    <property type="entry name" value="BREX_BrxC_helical"/>
</dbReference>
<dbReference type="RefSeq" id="WP_052382006.1">
    <property type="nucleotide sequence ID" value="NZ_JDUW01000001.1"/>
</dbReference>
<sequence>MSEDMSESMDVIMGDGGVDGSDGTAHACAGAVQLRDIFVKNIDDKIDGVIKASDDSNLADEVREYVLTNEIQTNLELFLDTYNDPSADYTNGVWISGFFGSGKSHLLKILSHILGDIPAGARAGVTEPLDRTQVIDIMKSKARDAENHELEGLLDANLRIPATSLLFNIDSKAQKGSKTVLMDAFIRVFDEARGYYGANKYVAKMERDLDANGCLDEFIRQFELIAGKPWSKGRAQAAFSGPKIDRAFSAATGDEVRDILKDYQKQYNPTIADFADDVNAWLQLQPAKQRLIFLVDEVGQFIGDDANLMLNLQTVTEELFSRTNGRVWVIVTSQEDIDAVIGDRTVRQGLDFTKIKGRFAVNLKLFSADAIEVIQKRLLTKNERGEASVDELWRMHRDELDALFTFQGEGGARQFKNLRFGTQEDFAATYPFVNYEFALFQDAMRGMSDAGFFEGQHRSVGERSLLSTISIALVEHKNDALGALVPFSALYDGIAGTIQSSVNHRINEAERELDPQIRELALPLLKALLLVKHVKGFKANVRNLRILVLAGFGENLPELEHRIQETLDVLERQNYVHRTGDEYEYLTNDEQAVESEIKNLDIEDGRIRDRLGRILGEILGQPLRVEYGQGRQKAYFRYGLMIDGIAQGHSYPITLHVVTPLDDASLDAKILRSSGEREQVRVILGDDGKTLLRDLAMVERTEKYLRLHSNEQGPRKRIIDDKRGDLDIMQRELRAAVAKSVCSAVIAYNGSQLATKASQDAVVIITEAIQTLIGRLYTNFSMVEGLTYTEKDLPVVLADASDPTPSLDGTNATRTLLDLPAQDIYDYVAGQIRRSLIPTVRDVIQHYEDVPYGWPLPDTLACLCYLYGTERIRLMIDSNRVSHTDVVKYLTNQKKTENVRVVIPKRYDASKLRELRDFANEYLGLTADKLPGDSEDMARAIRDGLATQAQSLENLKAANGRFVFVGQLDKPLERMKAVAAMGEEWILGFFPSGDEGNNTDQLLDDKEEVIDPIRKVLNGAQRDVLADGLEWIKTNDSNFSLAAPDLQRERDGVRAIADDPLLFRGNKVNLFKTRLAELQRHLGELVGEERERARGVVSDVRESITGIDSYRNASEDAQRSALRSLQDAEARISGAKYIADIRQTADTVRGSLYLTLVNQLDAAKARPEQPVRPEETEPSVTITSTPGGSHGTESDDTDDAPATPAPKHMPKPVPAAAEPAARTIRVRPPHPKPMLRTEDDVDEFLDAYRRELIAAIQEGKRILL</sequence>
<feature type="domain" description="Probable ATP-binding protein BrxC winged helix-turn-helix" evidence="2">
    <location>
        <begin position="821"/>
        <end position="901"/>
    </location>
</feature>
<evidence type="ECO:0000259" key="2">
    <source>
        <dbReference type="Pfam" id="PF25791"/>
    </source>
</evidence>
<feature type="domain" description="Probable ATP-binding protein BrxC 4th six-stranded beta-sheet" evidence="4">
    <location>
        <begin position="601"/>
        <end position="772"/>
    </location>
</feature>
<gene>
    <name evidence="5" type="ORF">BREU_0099</name>
</gene>
<dbReference type="STRING" id="1437610.BREU_0099"/>
<name>A0A087CUY1_9BIFI</name>
<evidence type="ECO:0000259" key="4">
    <source>
        <dbReference type="Pfam" id="PF25796"/>
    </source>
</evidence>
<keyword evidence="6" id="KW-1185">Reference proteome</keyword>
<keyword evidence="5" id="KW-0067">ATP-binding</keyword>
<dbReference type="InterPro" id="IPR058038">
    <property type="entry name" value="BREX_BrxC_wHTH"/>
</dbReference>
<reference evidence="5 6" key="1">
    <citation type="submission" date="2014-03" db="EMBL/GenBank/DDBJ databases">
        <title>Genomics of Bifidobacteria.</title>
        <authorList>
            <person name="Ventura M."/>
            <person name="Milani C."/>
            <person name="Lugli G.A."/>
        </authorList>
    </citation>
    <scope>NUCLEOTIDE SEQUENCE [LARGE SCALE GENOMIC DNA]</scope>
    <source>
        <strain evidence="5 6">DSM 23975</strain>
    </source>
</reference>
<evidence type="ECO:0000256" key="1">
    <source>
        <dbReference type="SAM" id="MobiDB-lite"/>
    </source>
</evidence>
<keyword evidence="5" id="KW-0547">Nucleotide-binding</keyword>
<proteinExistence type="predicted"/>
<feature type="compositionally biased region" description="Basic and acidic residues" evidence="1">
    <location>
        <begin position="1163"/>
        <end position="1175"/>
    </location>
</feature>
<dbReference type="GO" id="GO:0005524">
    <property type="term" value="F:ATP binding"/>
    <property type="evidence" value="ECO:0007669"/>
    <property type="project" value="UniProtKB-KW"/>
</dbReference>
<dbReference type="Proteomes" id="UP000028984">
    <property type="component" value="Unassembled WGS sequence"/>
</dbReference>
<dbReference type="InterPro" id="IPR027417">
    <property type="entry name" value="P-loop_NTPase"/>
</dbReference>